<keyword evidence="2" id="KW-1185">Reference proteome</keyword>
<organism evidence="1 2">
    <name type="scientific">Arthrobacter psychrolactophilus</name>
    <dbReference type="NCBI Taxonomy" id="92442"/>
    <lineage>
        <taxon>Bacteria</taxon>
        <taxon>Bacillati</taxon>
        <taxon>Actinomycetota</taxon>
        <taxon>Actinomycetes</taxon>
        <taxon>Micrococcales</taxon>
        <taxon>Micrococcaceae</taxon>
        <taxon>Arthrobacter</taxon>
    </lineage>
</organism>
<accession>A0A2V5IWR9</accession>
<dbReference type="AlphaFoldDB" id="A0A2V5IWR9"/>
<reference evidence="1 2" key="1">
    <citation type="submission" date="2018-05" db="EMBL/GenBank/DDBJ databases">
        <title>Genetic diversity of glacier-inhabiting Cryobacterium bacteria in China and description of Cryobacterium mengkeensis sp. nov. and Arthrobacter glacialis sp. nov.</title>
        <authorList>
            <person name="Liu Q."/>
            <person name="Xin Y.-H."/>
        </authorList>
    </citation>
    <scope>NUCLEOTIDE SEQUENCE [LARGE SCALE GENOMIC DNA]</scope>
    <source>
        <strain evidence="1 2">B7</strain>
    </source>
</reference>
<dbReference type="OrthoDB" id="4951458at2"/>
<dbReference type="Proteomes" id="UP000247980">
    <property type="component" value="Unassembled WGS sequence"/>
</dbReference>
<comment type="caution">
    <text evidence="1">The sequence shown here is derived from an EMBL/GenBank/DDBJ whole genome shotgun (WGS) entry which is preliminary data.</text>
</comment>
<gene>
    <name evidence="1" type="ORF">CVS30_09060</name>
</gene>
<dbReference type="RefSeq" id="WP_110485009.1">
    <property type="nucleotide sequence ID" value="NZ_QJVC01000006.1"/>
</dbReference>
<sequence length="142" mass="15613">MTTEFPSAPTQVFQDVSVSPLECITCHSSDHLTIDSIHGLHPKVRGRVAVEYKCILCGTTHLCDAAVEAVARILANIPTATGVLKIGRDYIHCGEPMQHLSQQRLKLKVQDPFVEEESVIDAPVLRCHCGFQLALPPPHPNR</sequence>
<name>A0A2V5IWR9_9MICC</name>
<proteinExistence type="predicted"/>
<evidence type="ECO:0000313" key="1">
    <source>
        <dbReference type="EMBL" id="PYI38694.1"/>
    </source>
</evidence>
<protein>
    <submittedName>
        <fullName evidence="1">Uncharacterized protein</fullName>
    </submittedName>
</protein>
<evidence type="ECO:0000313" key="2">
    <source>
        <dbReference type="Proteomes" id="UP000247980"/>
    </source>
</evidence>
<dbReference type="EMBL" id="QJVC01000006">
    <property type="protein sequence ID" value="PYI38694.1"/>
    <property type="molecule type" value="Genomic_DNA"/>
</dbReference>